<keyword evidence="3" id="KW-1185">Reference proteome</keyword>
<dbReference type="AlphaFoldDB" id="A0A0C2SCI4"/>
<reference evidence="2 3" key="1">
    <citation type="submission" date="2015-01" db="EMBL/GenBank/DDBJ databases">
        <title>Genome sequence of Jeotgalibacillus alimentarius.</title>
        <authorList>
            <person name="Goh K.M."/>
            <person name="Chan K.-G."/>
            <person name="Yaakop A.S."/>
            <person name="Ee R."/>
            <person name="Gan H.M."/>
            <person name="Chan C.S."/>
        </authorList>
    </citation>
    <scope>NUCLEOTIDE SEQUENCE [LARGE SCALE GENOMIC DNA]</scope>
    <source>
        <strain evidence="2 3">YKJ-13</strain>
    </source>
</reference>
<dbReference type="Proteomes" id="UP000031950">
    <property type="component" value="Unassembled WGS sequence"/>
</dbReference>
<feature type="transmembrane region" description="Helical" evidence="1">
    <location>
        <begin position="31"/>
        <end position="51"/>
    </location>
</feature>
<evidence type="ECO:0000313" key="3">
    <source>
        <dbReference type="Proteomes" id="UP000031950"/>
    </source>
</evidence>
<keyword evidence="1" id="KW-1133">Transmembrane helix</keyword>
<keyword evidence="1" id="KW-0812">Transmembrane</keyword>
<keyword evidence="1" id="KW-0472">Membrane</keyword>
<protein>
    <submittedName>
        <fullName evidence="2">Uncharacterized protein</fullName>
    </submittedName>
</protein>
<evidence type="ECO:0000256" key="1">
    <source>
        <dbReference type="SAM" id="Phobius"/>
    </source>
</evidence>
<dbReference type="STRING" id="135826.KP77_11860"/>
<sequence>MSKIDIVLIILLTLNAGRYLTYLLQGSASTYYMIMLILNIVGLIIVGLTFMKKKRQET</sequence>
<gene>
    <name evidence="2" type="ORF">KP77_11860</name>
</gene>
<dbReference type="EMBL" id="JXRQ01000015">
    <property type="protein sequence ID" value="KIL51674.1"/>
    <property type="molecule type" value="Genomic_DNA"/>
</dbReference>
<dbReference type="RefSeq" id="WP_160289508.1">
    <property type="nucleotide sequence ID" value="NZ_JXRQ01000015.1"/>
</dbReference>
<dbReference type="PATRIC" id="fig|135826.4.peg.1181"/>
<evidence type="ECO:0000313" key="2">
    <source>
        <dbReference type="EMBL" id="KIL51674.1"/>
    </source>
</evidence>
<name>A0A0C2SCI4_9BACL</name>
<feature type="transmembrane region" description="Helical" evidence="1">
    <location>
        <begin position="7"/>
        <end position="25"/>
    </location>
</feature>
<organism evidence="2 3">
    <name type="scientific">Jeotgalibacillus alimentarius</name>
    <dbReference type="NCBI Taxonomy" id="135826"/>
    <lineage>
        <taxon>Bacteria</taxon>
        <taxon>Bacillati</taxon>
        <taxon>Bacillota</taxon>
        <taxon>Bacilli</taxon>
        <taxon>Bacillales</taxon>
        <taxon>Caryophanaceae</taxon>
        <taxon>Jeotgalibacillus</taxon>
    </lineage>
</organism>
<accession>A0A0C2SCI4</accession>
<comment type="caution">
    <text evidence="2">The sequence shown here is derived from an EMBL/GenBank/DDBJ whole genome shotgun (WGS) entry which is preliminary data.</text>
</comment>
<proteinExistence type="predicted"/>